<feature type="domain" description="Phosphotyrosine protein phosphatase I" evidence="1">
    <location>
        <begin position="74"/>
        <end position="198"/>
    </location>
</feature>
<dbReference type="HOGENOM" id="CLU_101344_1_0_11"/>
<dbReference type="EMBL" id="CP005286">
    <property type="protein sequence ID" value="AJE34260.1"/>
    <property type="molecule type" value="Genomic_DNA"/>
</dbReference>
<dbReference type="InterPro" id="IPR036196">
    <property type="entry name" value="Ptyr_pPase_sf"/>
</dbReference>
<dbReference type="SUPFAM" id="SSF52788">
    <property type="entry name" value="Phosphotyrosine protein phosphatases I"/>
    <property type="match status" value="1"/>
</dbReference>
<dbReference type="STRING" id="1223515.B842_12075"/>
<protein>
    <recommendedName>
        <fullName evidence="1">Phosphotyrosine protein phosphatase I domain-containing protein</fullName>
    </recommendedName>
</protein>
<dbReference type="AlphaFoldDB" id="A0A0B5D5G8"/>
<dbReference type="RefSeq" id="WP_052437942.1">
    <property type="nucleotide sequence ID" value="NZ_BCSU01000014.1"/>
</dbReference>
<dbReference type="KEGG" id="chm:B842_12075"/>
<dbReference type="Proteomes" id="UP000031524">
    <property type="component" value="Chromosome"/>
</dbReference>
<evidence type="ECO:0000313" key="3">
    <source>
        <dbReference type="Proteomes" id="UP000031524"/>
    </source>
</evidence>
<dbReference type="NCBIfam" id="NF046112">
    <property type="entry name" value="MSMEG_6209_Nter"/>
    <property type="match status" value="1"/>
</dbReference>
<name>A0A0B5D5G8_9CORY</name>
<keyword evidence="3" id="KW-1185">Reference proteome</keyword>
<dbReference type="SMART" id="SM00226">
    <property type="entry name" value="LMWPc"/>
    <property type="match status" value="1"/>
</dbReference>
<evidence type="ECO:0000259" key="1">
    <source>
        <dbReference type="SMART" id="SM00226"/>
    </source>
</evidence>
<dbReference type="OrthoDB" id="4411718at2"/>
<organism evidence="2 3">
    <name type="scientific">Corynebacterium humireducens NBRC 106098 = DSM 45392</name>
    <dbReference type="NCBI Taxonomy" id="1223515"/>
    <lineage>
        <taxon>Bacteria</taxon>
        <taxon>Bacillati</taxon>
        <taxon>Actinomycetota</taxon>
        <taxon>Actinomycetes</taxon>
        <taxon>Mycobacteriales</taxon>
        <taxon>Corynebacteriaceae</taxon>
        <taxon>Corynebacterium</taxon>
    </lineage>
</organism>
<dbReference type="Pfam" id="PF01451">
    <property type="entry name" value="LMWPc"/>
    <property type="match status" value="1"/>
</dbReference>
<sequence>MNNINFRPVRKELYTRFGHRLEATVIDAILDEVIAEHAETARIPNFLPVLVHREAASRIEDHLWTHGIVGTPRKRILFASRTNSQRAVLAAAMARRLSDNSIVATVASTHPENRDDALIEWVMDERGLAADGAKYKTERRRTVAAADVVVYMDSEEPHDLPGRTFVQWEVPSTDGMNVEQVRVIADHIEARVAHLLATLDIAIRPLDEVQAEEIAA</sequence>
<dbReference type="Gene3D" id="1.10.8.1060">
    <property type="entry name" value="Corynebacterium glutamicum thioredoxin-dependent arsenate reductase, N-terminal domain"/>
    <property type="match status" value="1"/>
</dbReference>
<reference evidence="2 3" key="1">
    <citation type="submission" date="2013-04" db="EMBL/GenBank/DDBJ databases">
        <title>Complete genome sequence of Corynebacterium humireducens DSM 45392(T), isolated from a wastewater-fed microbial fuel cell.</title>
        <authorList>
            <person name="Ruckert C."/>
            <person name="Albersmeier A."/>
            <person name="Kalinowski J."/>
        </authorList>
    </citation>
    <scope>NUCLEOTIDE SEQUENCE [LARGE SCALE GENOMIC DNA]</scope>
    <source>
        <strain evidence="3">MFC-5</strain>
    </source>
</reference>
<evidence type="ECO:0000313" key="2">
    <source>
        <dbReference type="EMBL" id="AJE34260.1"/>
    </source>
</evidence>
<proteinExistence type="predicted"/>
<dbReference type="Gene3D" id="3.40.50.2300">
    <property type="match status" value="1"/>
</dbReference>
<gene>
    <name evidence="2" type="ORF">B842_12075</name>
</gene>
<dbReference type="InterPro" id="IPR023485">
    <property type="entry name" value="Ptyr_pPase"/>
</dbReference>
<accession>A0A0B5D5G8</accession>